<organism evidence="1 2">
    <name type="scientific">Labeo rohita</name>
    <name type="common">Indian major carp</name>
    <name type="synonym">Cyprinus rohita</name>
    <dbReference type="NCBI Taxonomy" id="84645"/>
    <lineage>
        <taxon>Eukaryota</taxon>
        <taxon>Metazoa</taxon>
        <taxon>Chordata</taxon>
        <taxon>Craniata</taxon>
        <taxon>Vertebrata</taxon>
        <taxon>Euteleostomi</taxon>
        <taxon>Actinopterygii</taxon>
        <taxon>Neopterygii</taxon>
        <taxon>Teleostei</taxon>
        <taxon>Ostariophysi</taxon>
        <taxon>Cypriniformes</taxon>
        <taxon>Cyprinidae</taxon>
        <taxon>Labeoninae</taxon>
        <taxon>Labeonini</taxon>
        <taxon>Labeo</taxon>
    </lineage>
</organism>
<evidence type="ECO:0000313" key="1">
    <source>
        <dbReference type="EMBL" id="RXN35443.1"/>
    </source>
</evidence>
<dbReference type="AlphaFoldDB" id="A0A498NU07"/>
<proteinExistence type="predicted"/>
<protein>
    <submittedName>
        <fullName evidence="1">Uncharacterized protein</fullName>
    </submittedName>
</protein>
<evidence type="ECO:0000313" key="2">
    <source>
        <dbReference type="Proteomes" id="UP000290572"/>
    </source>
</evidence>
<comment type="caution">
    <text evidence="1">The sequence shown here is derived from an EMBL/GenBank/DDBJ whole genome shotgun (WGS) entry which is preliminary data.</text>
</comment>
<dbReference type="Proteomes" id="UP000290572">
    <property type="component" value="Unassembled WGS sequence"/>
</dbReference>
<name>A0A498NU07_LABRO</name>
<sequence>MNTSGIGFRPTPHPPEIPGVLGLDYLQKLRNRLHTVYERAQDQQGTAPAKQKQEYNVHSNNRDFAAGDRRRPHALLQQYLVGAPMEHVGVNILGPFTVSEATPDTLGLPNRSSRVHGVHTGCPYVWPGTTNTGGIGFQPPTQTGYSWDTRVGVFAKARKSLGPTGSCVSQVETGL</sequence>
<reference evidence="1 2" key="1">
    <citation type="submission" date="2018-03" db="EMBL/GenBank/DDBJ databases">
        <title>Draft genome sequence of Rohu Carp (Labeo rohita).</title>
        <authorList>
            <person name="Das P."/>
            <person name="Kushwaha B."/>
            <person name="Joshi C.G."/>
            <person name="Kumar D."/>
            <person name="Nagpure N.S."/>
            <person name="Sahoo L."/>
            <person name="Das S.P."/>
            <person name="Bit A."/>
            <person name="Patnaik S."/>
            <person name="Meher P.K."/>
            <person name="Jayasankar P."/>
            <person name="Koringa P.G."/>
            <person name="Patel N.V."/>
            <person name="Hinsu A.T."/>
            <person name="Kumar R."/>
            <person name="Pandey M."/>
            <person name="Agarwal S."/>
            <person name="Srivastava S."/>
            <person name="Singh M."/>
            <person name="Iquebal M.A."/>
            <person name="Jaiswal S."/>
            <person name="Angadi U.B."/>
            <person name="Kumar N."/>
            <person name="Raza M."/>
            <person name="Shah T.M."/>
            <person name="Rai A."/>
            <person name="Jena J.K."/>
        </authorList>
    </citation>
    <scope>NUCLEOTIDE SEQUENCE [LARGE SCALE GENOMIC DNA]</scope>
    <source>
        <strain evidence="1">DASCIFA01</strain>
        <tissue evidence="1">Testis</tissue>
    </source>
</reference>
<keyword evidence="2" id="KW-1185">Reference proteome</keyword>
<accession>A0A498NU07</accession>
<dbReference type="EMBL" id="QBIY01011125">
    <property type="protein sequence ID" value="RXN35443.1"/>
    <property type="molecule type" value="Genomic_DNA"/>
</dbReference>
<gene>
    <name evidence="1" type="ORF">ROHU_014235</name>
</gene>